<evidence type="ECO:0000256" key="1">
    <source>
        <dbReference type="ARBA" id="ARBA00023172"/>
    </source>
</evidence>
<sequence>MPRKVRLHEARDEYGQMLKLRVKPVTYKTAWCVVKNFVNVAGDIYASNLQPKHVEAWLGANSDSWKPATKQMYVARIGHFQRWLKSRGYIDPLTDIIEDFRHLKTSRGQQLFVPSSRFDELLDVAERQCARDRALVALGLYSLVRRSEMINIRWGDIEERISIYRTKTDDVDSLPISKYLEPELNRWRSHLCRLLQITAPDPRWPVICALQNKDPRAASDETYVPDRAFMNPGRRVWTALTTLGYTDKGLGTHTLRRSGAHAMLDELIEKGVGQDMALIIVKEMLGHADVSMTMTYLNWRAHRRKRDEIVANLGSDAVPSHDNKVVQLRAG</sequence>
<dbReference type="GO" id="GO:0003677">
    <property type="term" value="F:DNA binding"/>
    <property type="evidence" value="ECO:0007669"/>
    <property type="project" value="InterPro"/>
</dbReference>
<dbReference type="InterPro" id="IPR011010">
    <property type="entry name" value="DNA_brk_join_enz"/>
</dbReference>
<dbReference type="GO" id="GO:0006310">
    <property type="term" value="P:DNA recombination"/>
    <property type="evidence" value="ECO:0007669"/>
    <property type="project" value="UniProtKB-KW"/>
</dbReference>
<keyword evidence="1" id="KW-0233">DNA recombination</keyword>
<dbReference type="Proteomes" id="UP000250462">
    <property type="component" value="Unassembled WGS sequence"/>
</dbReference>
<dbReference type="PANTHER" id="PTHR30349:SF82">
    <property type="entry name" value="INTEGRASE_RECOMBINASE YOEC-RELATED"/>
    <property type="match status" value="1"/>
</dbReference>
<dbReference type="Pfam" id="PF00589">
    <property type="entry name" value="Phage_integrase"/>
    <property type="match status" value="1"/>
</dbReference>
<accession>A0A329QIL3</accession>
<dbReference type="PROSITE" id="PS51898">
    <property type="entry name" value="TYR_RECOMBINASE"/>
    <property type="match status" value="1"/>
</dbReference>
<dbReference type="InterPro" id="IPR050090">
    <property type="entry name" value="Tyrosine_recombinase_XerCD"/>
</dbReference>
<gene>
    <name evidence="3" type="ORF">DPM12_17685</name>
</gene>
<dbReference type="Gene3D" id="1.10.443.10">
    <property type="entry name" value="Intergrase catalytic core"/>
    <property type="match status" value="1"/>
</dbReference>
<dbReference type="SUPFAM" id="SSF56349">
    <property type="entry name" value="DNA breaking-rejoining enzymes"/>
    <property type="match status" value="1"/>
</dbReference>
<evidence type="ECO:0000313" key="3">
    <source>
        <dbReference type="EMBL" id="RAW11172.1"/>
    </source>
</evidence>
<dbReference type="InterPro" id="IPR013762">
    <property type="entry name" value="Integrase-like_cat_sf"/>
</dbReference>
<feature type="domain" description="Tyr recombinase" evidence="2">
    <location>
        <begin position="108"/>
        <end position="310"/>
    </location>
</feature>
<reference evidence="3 4" key="1">
    <citation type="submission" date="2018-06" db="EMBL/GenBank/DDBJ databases">
        <title>Phytoactinopolyspora halophila sp. nov., a novel halophilic actinomycete isolated from a saline soil in China.</title>
        <authorList>
            <person name="Tang S.-K."/>
        </authorList>
    </citation>
    <scope>NUCLEOTIDE SEQUENCE [LARGE SCALE GENOMIC DNA]</scope>
    <source>
        <strain evidence="3 4">YIM 96934</strain>
    </source>
</reference>
<evidence type="ECO:0000313" key="4">
    <source>
        <dbReference type="Proteomes" id="UP000250462"/>
    </source>
</evidence>
<dbReference type="InterPro" id="IPR002104">
    <property type="entry name" value="Integrase_catalytic"/>
</dbReference>
<protein>
    <recommendedName>
        <fullName evidence="2">Tyr recombinase domain-containing protein</fullName>
    </recommendedName>
</protein>
<dbReference type="PANTHER" id="PTHR30349">
    <property type="entry name" value="PHAGE INTEGRASE-RELATED"/>
    <property type="match status" value="1"/>
</dbReference>
<evidence type="ECO:0000259" key="2">
    <source>
        <dbReference type="PROSITE" id="PS51898"/>
    </source>
</evidence>
<dbReference type="AlphaFoldDB" id="A0A329QIL3"/>
<proteinExistence type="predicted"/>
<comment type="caution">
    <text evidence="3">The sequence shown here is derived from an EMBL/GenBank/DDBJ whole genome shotgun (WGS) entry which is preliminary data.</text>
</comment>
<dbReference type="EMBL" id="QMIG01000022">
    <property type="protein sequence ID" value="RAW11172.1"/>
    <property type="molecule type" value="Genomic_DNA"/>
</dbReference>
<dbReference type="GO" id="GO:0015074">
    <property type="term" value="P:DNA integration"/>
    <property type="evidence" value="ECO:0007669"/>
    <property type="project" value="InterPro"/>
</dbReference>
<keyword evidence="4" id="KW-1185">Reference proteome</keyword>
<organism evidence="3 4">
    <name type="scientific">Phytoactinopolyspora halophila</name>
    <dbReference type="NCBI Taxonomy" id="1981511"/>
    <lineage>
        <taxon>Bacteria</taxon>
        <taxon>Bacillati</taxon>
        <taxon>Actinomycetota</taxon>
        <taxon>Actinomycetes</taxon>
        <taxon>Jiangellales</taxon>
        <taxon>Jiangellaceae</taxon>
        <taxon>Phytoactinopolyspora</taxon>
    </lineage>
</organism>
<name>A0A329QIL3_9ACTN</name>